<dbReference type="Proteomes" id="UP001162162">
    <property type="component" value="Unassembled WGS sequence"/>
</dbReference>
<comment type="caution">
    <text evidence="1">The sequence shown here is derived from an EMBL/GenBank/DDBJ whole genome shotgun (WGS) entry which is preliminary data.</text>
</comment>
<accession>A0AAV8YAD2</accession>
<reference evidence="1" key="1">
    <citation type="journal article" date="2023" name="Insect Mol. Biol.">
        <title>Genome sequencing provides insights into the evolution of gene families encoding plant cell wall-degrading enzymes in longhorned beetles.</title>
        <authorList>
            <person name="Shin N.R."/>
            <person name="Okamura Y."/>
            <person name="Kirsch R."/>
            <person name="Pauchet Y."/>
        </authorList>
    </citation>
    <scope>NUCLEOTIDE SEQUENCE</scope>
    <source>
        <strain evidence="1">AMC_N1</strain>
    </source>
</reference>
<evidence type="ECO:0000313" key="1">
    <source>
        <dbReference type="EMBL" id="KAJ8948455.1"/>
    </source>
</evidence>
<dbReference type="EMBL" id="JAPWTK010000136">
    <property type="protein sequence ID" value="KAJ8948455.1"/>
    <property type="molecule type" value="Genomic_DNA"/>
</dbReference>
<gene>
    <name evidence="1" type="ORF">NQ318_007978</name>
</gene>
<sequence length="152" mass="14931">MEDSVWRVSCVTDIIFKTIDFIKRPLESSKKYNLQIIAVFATLAIASASPSGLLLGGHINPHALSPIGPSGIVTGHGASGPSGVVTGAGAAGPSGIVTGHGPIGPTGPAGHGHLLAAPVLAHAAPLALAAPAWGHGLALGHGLGLAHGVHGW</sequence>
<keyword evidence="2" id="KW-1185">Reference proteome</keyword>
<protein>
    <submittedName>
        <fullName evidence="1">Uncharacterized protein</fullName>
    </submittedName>
</protein>
<evidence type="ECO:0000313" key="2">
    <source>
        <dbReference type="Proteomes" id="UP001162162"/>
    </source>
</evidence>
<name>A0AAV8YAD2_9CUCU</name>
<dbReference type="AlphaFoldDB" id="A0AAV8YAD2"/>
<organism evidence="1 2">
    <name type="scientific">Aromia moschata</name>
    <dbReference type="NCBI Taxonomy" id="1265417"/>
    <lineage>
        <taxon>Eukaryota</taxon>
        <taxon>Metazoa</taxon>
        <taxon>Ecdysozoa</taxon>
        <taxon>Arthropoda</taxon>
        <taxon>Hexapoda</taxon>
        <taxon>Insecta</taxon>
        <taxon>Pterygota</taxon>
        <taxon>Neoptera</taxon>
        <taxon>Endopterygota</taxon>
        <taxon>Coleoptera</taxon>
        <taxon>Polyphaga</taxon>
        <taxon>Cucujiformia</taxon>
        <taxon>Chrysomeloidea</taxon>
        <taxon>Cerambycidae</taxon>
        <taxon>Cerambycinae</taxon>
        <taxon>Callichromatini</taxon>
        <taxon>Aromia</taxon>
    </lineage>
</organism>
<proteinExistence type="predicted"/>